<gene>
    <name evidence="2" type="ORF">CSSPJE1EN2_LOCUS2489</name>
</gene>
<evidence type="ECO:0000313" key="3">
    <source>
        <dbReference type="Proteomes" id="UP001497522"/>
    </source>
</evidence>
<dbReference type="EMBL" id="OZ023711">
    <property type="protein sequence ID" value="CAK9859494.1"/>
    <property type="molecule type" value="Genomic_DNA"/>
</dbReference>
<feature type="domain" description="Dienelactone hydrolase" evidence="1">
    <location>
        <begin position="103"/>
        <end position="163"/>
    </location>
</feature>
<dbReference type="InterPro" id="IPR002925">
    <property type="entry name" value="Dienelactn_hydro"/>
</dbReference>
<dbReference type="PANTHER" id="PTHR46623">
    <property type="entry name" value="CARBOXYMETHYLENEBUTENOLIDASE-RELATED"/>
    <property type="match status" value="1"/>
</dbReference>
<keyword evidence="3" id="KW-1185">Reference proteome</keyword>
<dbReference type="PANTHER" id="PTHR46623:SF6">
    <property type="entry name" value="ALPHA_BETA-HYDROLASES SUPERFAMILY PROTEIN"/>
    <property type="match status" value="1"/>
</dbReference>
<evidence type="ECO:0000313" key="2">
    <source>
        <dbReference type="EMBL" id="CAK9859494.1"/>
    </source>
</evidence>
<sequence length="233" mass="25791">MASVIFAPSSPVASLYGDRHLLSGTTRSMASNLEKVKIERNGDRKIEFDVYVVGGKGAPGIVVVQEWWGLDYEIKKHAINIVSQAYRALIPESKFQVCKRTKLMSDLHLAAILSRVKFRRNQVGVTGFCMGGGLSIASAVRVLGINAVVAFYGTPPPHLADPTDKALEEKLKKANVPLEVYLYPNVGHAFMNSSSEAIERKKATGFGEHHQEAVDLAWSHFDFWFKKYLQVGK</sequence>
<accession>A0ABP1AAE5</accession>
<dbReference type="InterPro" id="IPR029058">
    <property type="entry name" value="AB_hydrolase_fold"/>
</dbReference>
<organism evidence="2 3">
    <name type="scientific">Sphagnum jensenii</name>
    <dbReference type="NCBI Taxonomy" id="128206"/>
    <lineage>
        <taxon>Eukaryota</taxon>
        <taxon>Viridiplantae</taxon>
        <taxon>Streptophyta</taxon>
        <taxon>Embryophyta</taxon>
        <taxon>Bryophyta</taxon>
        <taxon>Sphagnophytina</taxon>
        <taxon>Sphagnopsida</taxon>
        <taxon>Sphagnales</taxon>
        <taxon>Sphagnaceae</taxon>
        <taxon>Sphagnum</taxon>
    </lineage>
</organism>
<dbReference type="SUPFAM" id="SSF53474">
    <property type="entry name" value="alpha/beta-Hydrolases"/>
    <property type="match status" value="1"/>
</dbReference>
<dbReference type="Proteomes" id="UP001497522">
    <property type="component" value="Chromosome 10"/>
</dbReference>
<dbReference type="Pfam" id="PF01738">
    <property type="entry name" value="DLH"/>
    <property type="match status" value="3"/>
</dbReference>
<feature type="domain" description="Dienelactone hydrolase" evidence="1">
    <location>
        <begin position="48"/>
        <end position="92"/>
    </location>
</feature>
<dbReference type="InterPro" id="IPR051049">
    <property type="entry name" value="Dienelactone_hydrolase-like"/>
</dbReference>
<dbReference type="Gene3D" id="3.40.50.1820">
    <property type="entry name" value="alpha/beta hydrolase"/>
    <property type="match status" value="1"/>
</dbReference>
<evidence type="ECO:0000259" key="1">
    <source>
        <dbReference type="Pfam" id="PF01738"/>
    </source>
</evidence>
<reference evidence="2" key="1">
    <citation type="submission" date="2024-03" db="EMBL/GenBank/DDBJ databases">
        <authorList>
            <consortium name="ELIXIR-Norway"/>
            <consortium name="Elixir Norway"/>
        </authorList>
    </citation>
    <scope>NUCLEOTIDE SEQUENCE</scope>
</reference>
<proteinExistence type="predicted"/>
<feature type="domain" description="Dienelactone hydrolase" evidence="1">
    <location>
        <begin position="164"/>
        <end position="229"/>
    </location>
</feature>
<name>A0ABP1AAE5_9BRYO</name>
<protein>
    <recommendedName>
        <fullName evidence="1">Dienelactone hydrolase domain-containing protein</fullName>
    </recommendedName>
</protein>